<reference evidence="31" key="1">
    <citation type="journal article" date="2004" name="Nature">
        <title>Genome duplication in the teleost fish Tetraodon nigroviridis reveals the early vertebrate proto-karyotype.</title>
        <authorList>
            <person name="Jaillon O."/>
            <person name="Aury J.-M."/>
            <person name="Brunet F."/>
            <person name="Petit J.-L."/>
            <person name="Stange-Thomann N."/>
            <person name="Mauceli E."/>
            <person name="Bouneau L."/>
            <person name="Fischer C."/>
            <person name="Ozouf-Costaz C."/>
            <person name="Bernot A."/>
            <person name="Nicaud S."/>
            <person name="Jaffe D."/>
            <person name="Fisher S."/>
            <person name="Lutfalla G."/>
            <person name="Dossat C."/>
            <person name="Segurens B."/>
            <person name="Dasilva C."/>
            <person name="Salanoubat M."/>
            <person name="Levy M."/>
            <person name="Boudet N."/>
            <person name="Castellano S."/>
            <person name="Anthouard V."/>
            <person name="Jubin C."/>
            <person name="Castelli V."/>
            <person name="Katinka M."/>
            <person name="Vacherie B."/>
            <person name="Biemont C."/>
            <person name="Skalli Z."/>
            <person name="Cattolico L."/>
            <person name="Poulain J."/>
            <person name="De Berardinis V."/>
            <person name="Cruaud C."/>
            <person name="Duprat S."/>
            <person name="Brottier P."/>
            <person name="Coutanceau J.-P."/>
            <person name="Gouzy J."/>
            <person name="Parra G."/>
            <person name="Lardier G."/>
            <person name="Chapple C."/>
            <person name="McKernan K.J."/>
            <person name="McEwan P."/>
            <person name="Bosak S."/>
            <person name="Kellis M."/>
            <person name="Volff J.-N."/>
            <person name="Guigo R."/>
            <person name="Zody M.C."/>
            <person name="Mesirov J."/>
            <person name="Lindblad-Toh K."/>
            <person name="Birren B."/>
            <person name="Nusbaum C."/>
            <person name="Kahn D."/>
            <person name="Robinson-Rechavi M."/>
            <person name="Laudet V."/>
            <person name="Schachter V."/>
            <person name="Quetier F."/>
            <person name="Saurin W."/>
            <person name="Scarpelli C."/>
            <person name="Wincker P."/>
            <person name="Lander E.S."/>
            <person name="Weissenbach J."/>
            <person name="Roest Crollius H."/>
        </authorList>
    </citation>
    <scope>NUCLEOTIDE SEQUENCE [LARGE SCALE GENOMIC DNA]</scope>
</reference>
<evidence type="ECO:0000256" key="10">
    <source>
        <dbReference type="ARBA" id="ARBA00022695"/>
    </source>
</evidence>
<keyword evidence="10" id="KW-0548">Nucleotidyltransferase</keyword>
<dbReference type="Proteomes" id="UP000007303">
    <property type="component" value="Unassembled WGS sequence"/>
</dbReference>
<dbReference type="FunFam" id="3.30.70.270:FF:000022">
    <property type="entry name" value="DNA polymerase eta"/>
    <property type="match status" value="1"/>
</dbReference>
<dbReference type="InterPro" id="IPR052230">
    <property type="entry name" value="DNA_polymerase_eta"/>
</dbReference>
<evidence type="ECO:0000256" key="14">
    <source>
        <dbReference type="ARBA" id="ARBA00022771"/>
    </source>
</evidence>
<organism evidence="30 31">
    <name type="scientific">Tetraodon nigroviridis</name>
    <name type="common">Spotted green pufferfish</name>
    <name type="synonym">Chelonodon nigroviridis</name>
    <dbReference type="NCBI Taxonomy" id="99883"/>
    <lineage>
        <taxon>Eukaryota</taxon>
        <taxon>Metazoa</taxon>
        <taxon>Chordata</taxon>
        <taxon>Craniata</taxon>
        <taxon>Vertebrata</taxon>
        <taxon>Euteleostomi</taxon>
        <taxon>Actinopterygii</taxon>
        <taxon>Neopterygii</taxon>
        <taxon>Teleostei</taxon>
        <taxon>Neoteleostei</taxon>
        <taxon>Acanthomorphata</taxon>
        <taxon>Eupercaria</taxon>
        <taxon>Tetraodontiformes</taxon>
        <taxon>Tetradontoidea</taxon>
        <taxon>Tetraodontidae</taxon>
        <taxon>Tetraodon</taxon>
    </lineage>
</organism>
<comment type="cofactor">
    <cofactor evidence="1">
        <name>Mn(2+)</name>
        <dbReference type="ChEBI" id="CHEBI:29035"/>
    </cofactor>
</comment>
<protein>
    <recommendedName>
        <fullName evidence="23">DNA polymerase eta</fullName>
        <ecNumber evidence="5">2.7.7.7</ecNumber>
    </recommendedName>
    <alternativeName>
        <fullName evidence="26">RAD30 homolog A</fullName>
    </alternativeName>
</protein>
<evidence type="ECO:0000256" key="8">
    <source>
        <dbReference type="ARBA" id="ARBA00022634"/>
    </source>
</evidence>
<feature type="domain" description="UmuC" evidence="28">
    <location>
        <begin position="9"/>
        <end position="267"/>
    </location>
</feature>
<keyword evidence="18" id="KW-0239">DNA-directed DNA polymerase</keyword>
<dbReference type="InterPro" id="IPR017961">
    <property type="entry name" value="DNA_pol_Y-fam_little_finger"/>
</dbReference>
<dbReference type="Gene3D" id="3.30.1490.100">
    <property type="entry name" value="DNA polymerase, Y-family, little finger domain"/>
    <property type="match status" value="1"/>
</dbReference>
<keyword evidence="16" id="KW-0460">Magnesium</keyword>
<dbReference type="HOGENOM" id="CLU_012348_7_2_1"/>
<evidence type="ECO:0000256" key="15">
    <source>
        <dbReference type="ARBA" id="ARBA00022833"/>
    </source>
</evidence>
<evidence type="ECO:0000256" key="24">
    <source>
        <dbReference type="ARBA" id="ARBA00049244"/>
    </source>
</evidence>
<feature type="region of interest" description="Disordered" evidence="27">
    <location>
        <begin position="588"/>
        <end position="617"/>
    </location>
</feature>
<evidence type="ECO:0000256" key="19">
    <source>
        <dbReference type="ARBA" id="ARBA00023125"/>
    </source>
</evidence>
<keyword evidence="20" id="KW-0234">DNA repair</keyword>
<dbReference type="Pfam" id="PF18439">
    <property type="entry name" value="zf_UBZ"/>
    <property type="match status" value="1"/>
</dbReference>
<dbReference type="PANTHER" id="PTHR45873">
    <property type="entry name" value="DNA POLYMERASE ETA"/>
    <property type="match status" value="1"/>
</dbReference>
<keyword evidence="6" id="KW-0515">Mutator protein</keyword>
<dbReference type="GeneTree" id="ENSGT00940000157048"/>
<evidence type="ECO:0000259" key="29">
    <source>
        <dbReference type="PROSITE" id="PS51907"/>
    </source>
</evidence>
<comment type="subunit">
    <text evidence="25">Interacts with REV1. Interacts with monoubiquitinated PCNA, but not unmodified PCNA. Interacts with POLI; this interaction targets POLI to the replication machinery. Interacts with PALB2 and BRCA2; the interactions are direct and are required to sustain the recruitment of POLH at blocked replication forks and to stimulate POLH-dependent DNA synthesis on D loop substrates. Interacts (via C-terminus) with TRAIP. Interacts with ubiquitin. Interacts with POLDIP2.</text>
</comment>
<feature type="domain" description="UBZ3-type" evidence="29">
    <location>
        <begin position="614"/>
        <end position="648"/>
    </location>
</feature>
<dbReference type="InterPro" id="IPR001126">
    <property type="entry name" value="UmuC"/>
</dbReference>
<evidence type="ECO:0000259" key="28">
    <source>
        <dbReference type="PROSITE" id="PS50173"/>
    </source>
</evidence>
<sequence length="685" mass="75050">MEYGKERVVALVDMDCFYVQVEQRINPALKNTPCVVAQYKTWKGGGIIAVSYEARAHGVTRNMWVDDAKKLCPDLQVARVRESHGKADLTLYREASVEVIEVMSRFAVIERASIDEAYMDLTAAVQQRLKDLNNWQIQAHLLKATYVQGFPPNPPERPAATEDVAHDREEQRARGLQQWLAMLPLPAAGEQSSAELQLAVGALIVEEMRAAVEKDTGFRCSAGISHNKVLAKLACGLNKPNRQTLLPLGSVGELFSSLPIGKIRNLGGKLGSSITETLGVENIGELTRFLAQLAQHFGEKTGQWLYDLCRGVDFEAVKPRQLPKSIGCSKNFPGKTSLATKEQVQYWLNQLALELEERLTKDREANGRVAKMLTVGVRQLGDKRPSSFSRCCALVRYEATKLATDSFAIIRSLNTAGPHQATWTPPLTMLHLSATKFSDAPSAGKIAGFLSSDNTSIFSTKPSATQSPTEPKNDCSCNQPGTIQSFFQKAAEKQKLVKKNHEDEDIKTPTSSNQRPCAIDTQVEADNTRSLLNTPNIPPDSASAALCSSSFQEKTTERSLQAPRPSSPGMEVPKEAGTVETFNSKLQNVPSPAEELETNPEIDSGVSLQPPSVSSEDLIGCDRCGQQVSVWEMPEHNDYHFALDLQNSLSSPARSKPRGQLGPQSKRQRSQGGGLGTLDSFFKKS</sequence>
<evidence type="ECO:0000256" key="25">
    <source>
        <dbReference type="ARBA" id="ARBA00064665"/>
    </source>
</evidence>
<dbReference type="Pfam" id="PF00817">
    <property type="entry name" value="IMS"/>
    <property type="match status" value="1"/>
</dbReference>
<dbReference type="FunFam" id="3.30.1490.100:FF:000007">
    <property type="entry name" value="DNA polymerase eta"/>
    <property type="match status" value="1"/>
</dbReference>
<dbReference type="InterPro" id="IPR041298">
    <property type="entry name" value="UBZ3"/>
</dbReference>
<dbReference type="GO" id="GO:0003684">
    <property type="term" value="F:damaged DNA binding"/>
    <property type="evidence" value="ECO:0007669"/>
    <property type="project" value="InterPro"/>
</dbReference>
<dbReference type="Gene3D" id="1.10.150.20">
    <property type="entry name" value="5' to 3' exonuclease, C-terminal subdomain"/>
    <property type="match status" value="1"/>
</dbReference>
<dbReference type="STRING" id="99883.ENSTNIP00000011468"/>
<evidence type="ECO:0000256" key="6">
    <source>
        <dbReference type="ARBA" id="ARBA00022457"/>
    </source>
</evidence>
<comment type="similarity">
    <text evidence="4">Belongs to the DNA polymerase type-Y family.</text>
</comment>
<keyword evidence="13" id="KW-0227">DNA damage</keyword>
<dbReference type="GO" id="GO:0035861">
    <property type="term" value="C:site of double-strand break"/>
    <property type="evidence" value="ECO:0007669"/>
    <property type="project" value="TreeGrafter"/>
</dbReference>
<name>H3CT84_TETNG</name>
<feature type="compositionally biased region" description="Polar residues" evidence="27">
    <location>
        <begin position="606"/>
        <end position="615"/>
    </location>
</feature>
<feature type="region of interest" description="Disordered" evidence="27">
    <location>
        <begin position="648"/>
        <end position="685"/>
    </location>
</feature>
<dbReference type="EC" id="2.7.7.7" evidence="5"/>
<evidence type="ECO:0000256" key="1">
    <source>
        <dbReference type="ARBA" id="ARBA00001936"/>
    </source>
</evidence>
<dbReference type="FunFam" id="3.40.1170.60:FF:000003">
    <property type="entry name" value="DNA polymerase eta"/>
    <property type="match status" value="1"/>
</dbReference>
<evidence type="ECO:0000256" key="7">
    <source>
        <dbReference type="ARBA" id="ARBA00022499"/>
    </source>
</evidence>
<keyword evidence="14" id="KW-0863">Zinc-finger</keyword>
<dbReference type="InParanoid" id="H3CT84"/>
<accession>H3CT84</accession>
<evidence type="ECO:0000256" key="12">
    <source>
        <dbReference type="ARBA" id="ARBA00022723"/>
    </source>
</evidence>
<comment type="catalytic activity">
    <reaction evidence="24">
        <text>DNA(n) + a 2'-deoxyribonucleoside 5'-triphosphate = DNA(n+1) + diphosphate</text>
        <dbReference type="Rhea" id="RHEA:22508"/>
        <dbReference type="Rhea" id="RHEA-COMP:17339"/>
        <dbReference type="Rhea" id="RHEA-COMP:17340"/>
        <dbReference type="ChEBI" id="CHEBI:33019"/>
        <dbReference type="ChEBI" id="CHEBI:61560"/>
        <dbReference type="ChEBI" id="CHEBI:173112"/>
        <dbReference type="EC" id="2.7.7.7"/>
    </reaction>
</comment>
<dbReference type="Gene3D" id="3.40.1170.60">
    <property type="match status" value="1"/>
</dbReference>
<keyword evidence="8" id="KW-0237">DNA synthesis</keyword>
<dbReference type="SUPFAM" id="SSF56672">
    <property type="entry name" value="DNA/RNA polymerases"/>
    <property type="match status" value="1"/>
</dbReference>
<keyword evidence="22" id="KW-0704">Schiff base</keyword>
<dbReference type="AlphaFoldDB" id="H3CT84"/>
<dbReference type="GO" id="GO:0006260">
    <property type="term" value="P:DNA replication"/>
    <property type="evidence" value="ECO:0007669"/>
    <property type="project" value="UniProtKB-KW"/>
</dbReference>
<evidence type="ECO:0000256" key="3">
    <source>
        <dbReference type="ARBA" id="ARBA00004123"/>
    </source>
</evidence>
<keyword evidence="15" id="KW-0862">Zinc</keyword>
<feature type="region of interest" description="Disordered" evidence="27">
    <location>
        <begin position="490"/>
        <end position="574"/>
    </location>
</feature>
<dbReference type="GO" id="GO:0006281">
    <property type="term" value="P:DNA repair"/>
    <property type="evidence" value="ECO:0007669"/>
    <property type="project" value="UniProtKB-KW"/>
</dbReference>
<keyword evidence="9" id="KW-0808">Transferase</keyword>
<dbReference type="FunFam" id="1.10.150.20:FF:000014">
    <property type="entry name" value="Polymerase (DNA directed), eta"/>
    <property type="match status" value="1"/>
</dbReference>
<keyword evidence="21" id="KW-0539">Nucleus</keyword>
<dbReference type="FunCoup" id="H3CT84">
    <property type="interactions" value="839"/>
</dbReference>
<dbReference type="PROSITE" id="PS51907">
    <property type="entry name" value="ZF_UBZ3"/>
    <property type="match status" value="1"/>
</dbReference>
<keyword evidence="7" id="KW-1017">Isopeptide bond</keyword>
<dbReference type="Pfam" id="PF11799">
    <property type="entry name" value="IMS_C"/>
    <property type="match status" value="1"/>
</dbReference>
<dbReference type="OMA" id="QNHRVAK"/>
<evidence type="ECO:0000256" key="5">
    <source>
        <dbReference type="ARBA" id="ARBA00012417"/>
    </source>
</evidence>
<dbReference type="GO" id="GO:0003887">
    <property type="term" value="F:DNA-directed DNA polymerase activity"/>
    <property type="evidence" value="ECO:0007669"/>
    <property type="project" value="UniProtKB-KW"/>
</dbReference>
<evidence type="ECO:0000256" key="21">
    <source>
        <dbReference type="ARBA" id="ARBA00023242"/>
    </source>
</evidence>
<evidence type="ECO:0000256" key="20">
    <source>
        <dbReference type="ARBA" id="ARBA00023204"/>
    </source>
</evidence>
<evidence type="ECO:0000256" key="11">
    <source>
        <dbReference type="ARBA" id="ARBA00022705"/>
    </source>
</evidence>
<evidence type="ECO:0000256" key="4">
    <source>
        <dbReference type="ARBA" id="ARBA00010945"/>
    </source>
</evidence>
<dbReference type="GO" id="GO:0005657">
    <property type="term" value="C:replication fork"/>
    <property type="evidence" value="ECO:0007669"/>
    <property type="project" value="TreeGrafter"/>
</dbReference>
<keyword evidence="11" id="KW-0235">DNA replication</keyword>
<keyword evidence="17" id="KW-0832">Ubl conjugation</keyword>
<evidence type="ECO:0000256" key="18">
    <source>
        <dbReference type="ARBA" id="ARBA00022932"/>
    </source>
</evidence>
<feature type="compositionally biased region" description="Polar residues" evidence="27">
    <location>
        <begin position="524"/>
        <end position="535"/>
    </location>
</feature>
<evidence type="ECO:0000256" key="22">
    <source>
        <dbReference type="ARBA" id="ARBA00023270"/>
    </source>
</evidence>
<dbReference type="GO" id="GO:0005634">
    <property type="term" value="C:nucleus"/>
    <property type="evidence" value="ECO:0007669"/>
    <property type="project" value="UniProtKB-SubCell"/>
</dbReference>
<evidence type="ECO:0000256" key="27">
    <source>
        <dbReference type="SAM" id="MobiDB-lite"/>
    </source>
</evidence>
<evidence type="ECO:0000313" key="31">
    <source>
        <dbReference type="Proteomes" id="UP000007303"/>
    </source>
</evidence>
<dbReference type="GO" id="GO:0010225">
    <property type="term" value="P:response to UV-C"/>
    <property type="evidence" value="ECO:0007669"/>
    <property type="project" value="UniProtKB-ARBA"/>
</dbReference>
<evidence type="ECO:0000256" key="9">
    <source>
        <dbReference type="ARBA" id="ARBA00022679"/>
    </source>
</evidence>
<dbReference type="InterPro" id="IPR043502">
    <property type="entry name" value="DNA/RNA_pol_sf"/>
</dbReference>
<evidence type="ECO:0000256" key="2">
    <source>
        <dbReference type="ARBA" id="ARBA00001946"/>
    </source>
</evidence>
<evidence type="ECO:0000313" key="30">
    <source>
        <dbReference type="Ensembl" id="ENSTNIP00000011468.1"/>
    </source>
</evidence>
<dbReference type="Pfam" id="PF21704">
    <property type="entry name" value="POLH-Rev1_HhH"/>
    <property type="match status" value="1"/>
</dbReference>
<dbReference type="SUPFAM" id="SSF100879">
    <property type="entry name" value="Lesion bypass DNA polymerase (Y-family), little finger domain"/>
    <property type="match status" value="1"/>
</dbReference>
<keyword evidence="19" id="KW-0238">DNA-binding</keyword>
<comment type="subcellular location">
    <subcellularLocation>
        <location evidence="3">Nucleus</location>
    </subcellularLocation>
</comment>
<feature type="compositionally biased region" description="Basic and acidic residues" evidence="27">
    <location>
        <begin position="490"/>
        <end position="507"/>
    </location>
</feature>
<feature type="region of interest" description="Disordered" evidence="27">
    <location>
        <begin position="459"/>
        <end position="478"/>
    </location>
</feature>
<dbReference type="GO" id="GO:0042276">
    <property type="term" value="P:error-prone translesion synthesis"/>
    <property type="evidence" value="ECO:0007669"/>
    <property type="project" value="TreeGrafter"/>
</dbReference>
<keyword evidence="12" id="KW-0479">Metal-binding</keyword>
<reference evidence="30" key="3">
    <citation type="submission" date="2025-09" db="UniProtKB">
        <authorList>
            <consortium name="Ensembl"/>
        </authorList>
    </citation>
    <scope>IDENTIFICATION</scope>
</reference>
<proteinExistence type="inferred from homology"/>
<dbReference type="InterPro" id="IPR043128">
    <property type="entry name" value="Rev_trsase/Diguanyl_cyclase"/>
</dbReference>
<dbReference type="PIRSF" id="PIRSF036603">
    <property type="entry name" value="DPol_eta"/>
    <property type="match status" value="1"/>
</dbReference>
<dbReference type="CDD" id="cd01702">
    <property type="entry name" value="PolY_Pol_eta"/>
    <property type="match status" value="1"/>
</dbReference>
<reference evidence="30" key="2">
    <citation type="submission" date="2025-08" db="UniProtKB">
        <authorList>
            <consortium name="Ensembl"/>
        </authorList>
    </citation>
    <scope>IDENTIFICATION</scope>
</reference>
<evidence type="ECO:0000256" key="13">
    <source>
        <dbReference type="ARBA" id="ARBA00022763"/>
    </source>
</evidence>
<keyword evidence="31" id="KW-1185">Reference proteome</keyword>
<evidence type="ECO:0000256" key="23">
    <source>
        <dbReference type="ARBA" id="ARBA00044975"/>
    </source>
</evidence>
<evidence type="ECO:0000256" key="26">
    <source>
        <dbReference type="ARBA" id="ARBA00080427"/>
    </source>
</evidence>
<dbReference type="Gene3D" id="3.30.70.270">
    <property type="match status" value="1"/>
</dbReference>
<comment type="cofactor">
    <cofactor evidence="2">
        <name>Mg(2+)</name>
        <dbReference type="ChEBI" id="CHEBI:18420"/>
    </cofactor>
</comment>
<dbReference type="Ensembl" id="ENSTNIT00000011650.1">
    <property type="protein sequence ID" value="ENSTNIP00000011468.1"/>
    <property type="gene ID" value="ENSTNIG00000008624.1"/>
</dbReference>
<dbReference type="PANTHER" id="PTHR45873:SF1">
    <property type="entry name" value="DNA POLYMERASE ETA"/>
    <property type="match status" value="1"/>
</dbReference>
<dbReference type="PROSITE" id="PS50173">
    <property type="entry name" value="UMUC"/>
    <property type="match status" value="1"/>
</dbReference>
<evidence type="ECO:0000256" key="16">
    <source>
        <dbReference type="ARBA" id="ARBA00022842"/>
    </source>
</evidence>
<dbReference type="GO" id="GO:0008270">
    <property type="term" value="F:zinc ion binding"/>
    <property type="evidence" value="ECO:0007669"/>
    <property type="project" value="UniProtKB-KW"/>
</dbReference>
<evidence type="ECO:0000256" key="17">
    <source>
        <dbReference type="ARBA" id="ARBA00022843"/>
    </source>
</evidence>
<dbReference type="InterPro" id="IPR036775">
    <property type="entry name" value="DNA_pol_Y-fam_lit_finger_sf"/>
</dbReference>